<dbReference type="Proteomes" id="UP000000310">
    <property type="component" value="Chromosome"/>
</dbReference>
<dbReference type="InterPro" id="IPR029052">
    <property type="entry name" value="Metallo-depent_PP-like"/>
</dbReference>
<name>F0S589_PSESL</name>
<evidence type="ECO:0000259" key="1">
    <source>
        <dbReference type="Pfam" id="PF00149"/>
    </source>
</evidence>
<feature type="domain" description="Calcineurin-like phosphoesterase" evidence="1">
    <location>
        <begin position="27"/>
        <end position="155"/>
    </location>
</feature>
<dbReference type="PANTHER" id="PTHR39323:SF1">
    <property type="entry name" value="BLR1149 PROTEIN"/>
    <property type="match status" value="1"/>
</dbReference>
<dbReference type="Pfam" id="PF00149">
    <property type="entry name" value="Metallophos"/>
    <property type="match status" value="1"/>
</dbReference>
<dbReference type="GO" id="GO:0016787">
    <property type="term" value="F:hydrolase activity"/>
    <property type="evidence" value="ECO:0007669"/>
    <property type="project" value="InterPro"/>
</dbReference>
<dbReference type="SUPFAM" id="SSF56300">
    <property type="entry name" value="Metallo-dependent phosphatases"/>
    <property type="match status" value="1"/>
</dbReference>
<dbReference type="STRING" id="762903.Pedsa_1473"/>
<dbReference type="PIRSF" id="PIRSF000887">
    <property type="entry name" value="Pesterase_MJ0037"/>
    <property type="match status" value="1"/>
</dbReference>
<sequence>MKILTRQLGRHSFIFSEYKTLYWEAKRTLVLSDIHLGKAAHFRKHGIAIPSEIMQKDLERLGEALDYFNPQRLIIVGDLIHAGNNSDTLLFDEWRAKHPFLEIDLVKGNHDRIKKEYLEKWKINLYQDQLQIEDILFVHEPVKTGGLFTISGHIHPGVSLKLQKHQVIRLACWAFNDEQLILPAFCSFSGMDTKYVRQGFQKIAVADGLIIEI</sequence>
<keyword evidence="3" id="KW-1185">Reference proteome</keyword>
<evidence type="ECO:0000313" key="3">
    <source>
        <dbReference type="Proteomes" id="UP000000310"/>
    </source>
</evidence>
<accession>F0S589</accession>
<organism evidence="2 3">
    <name type="scientific">Pseudopedobacter saltans (strain ATCC 51119 / DSM 12145 / JCM 21818 / CCUG 39354 / LMG 10337 / NBRC 100064 / NCIMB 13643)</name>
    <name type="common">Pedobacter saltans</name>
    <dbReference type="NCBI Taxonomy" id="762903"/>
    <lineage>
        <taxon>Bacteria</taxon>
        <taxon>Pseudomonadati</taxon>
        <taxon>Bacteroidota</taxon>
        <taxon>Sphingobacteriia</taxon>
        <taxon>Sphingobacteriales</taxon>
        <taxon>Sphingobacteriaceae</taxon>
        <taxon>Pseudopedobacter</taxon>
    </lineage>
</organism>
<proteinExistence type="predicted"/>
<dbReference type="NCBIfam" id="TIGR04123">
    <property type="entry name" value="P_estr_lig_assc"/>
    <property type="match status" value="1"/>
</dbReference>
<dbReference type="InterPro" id="IPR026336">
    <property type="entry name" value="PdeM-like"/>
</dbReference>
<dbReference type="Gene3D" id="3.60.21.10">
    <property type="match status" value="1"/>
</dbReference>
<dbReference type="OrthoDB" id="9795838at2"/>
<dbReference type="KEGG" id="psn:Pedsa_1473"/>
<protein>
    <submittedName>
        <fullName evidence="2">Metallophosphoesterase</fullName>
    </submittedName>
</protein>
<gene>
    <name evidence="2" type="ordered locus">Pedsa_1473</name>
</gene>
<reference evidence="2 3" key="1">
    <citation type="journal article" date="2011" name="Stand. Genomic Sci.">
        <title>Complete genome sequence of the gliding, heparinolytic Pedobacter saltans type strain (113).</title>
        <authorList>
            <person name="Liolios K."/>
            <person name="Sikorski J."/>
            <person name="Lu M."/>
            <person name="Nolan M."/>
            <person name="Lapidus A."/>
            <person name="Lucas S."/>
            <person name="Hammon N."/>
            <person name="Deshpande S."/>
            <person name="Cheng J.F."/>
            <person name="Tapia R."/>
            <person name="Han C."/>
            <person name="Goodwin L."/>
            <person name="Pitluck S."/>
            <person name="Huntemann M."/>
            <person name="Ivanova N."/>
            <person name="Pagani I."/>
            <person name="Mavromatis K."/>
            <person name="Ovchinikova G."/>
            <person name="Pati A."/>
            <person name="Chen A."/>
            <person name="Palaniappan K."/>
            <person name="Land M."/>
            <person name="Hauser L."/>
            <person name="Brambilla E.M."/>
            <person name="Kotsyurbenko O."/>
            <person name="Rohde M."/>
            <person name="Tindall B.J."/>
            <person name="Abt B."/>
            <person name="Goker M."/>
            <person name="Detter J.C."/>
            <person name="Woyke T."/>
            <person name="Bristow J."/>
            <person name="Eisen J.A."/>
            <person name="Markowitz V."/>
            <person name="Hugenholtz P."/>
            <person name="Klenk H.P."/>
            <person name="Kyrpides N.C."/>
        </authorList>
    </citation>
    <scope>NUCLEOTIDE SEQUENCE [LARGE SCALE GENOMIC DNA]</scope>
    <source>
        <strain evidence="3">ATCC 51119 / DSM 12145 / JCM 21818 / LMG 10337 / NBRC 100064 / NCIMB 13643</strain>
    </source>
</reference>
<dbReference type="InterPro" id="IPR004843">
    <property type="entry name" value="Calcineurin-like_PHP"/>
</dbReference>
<dbReference type="EMBL" id="CP002545">
    <property type="protein sequence ID" value="ADY52034.1"/>
    <property type="molecule type" value="Genomic_DNA"/>
</dbReference>
<dbReference type="AlphaFoldDB" id="F0S589"/>
<evidence type="ECO:0000313" key="2">
    <source>
        <dbReference type="EMBL" id="ADY52034.1"/>
    </source>
</evidence>
<dbReference type="PANTHER" id="PTHR39323">
    <property type="entry name" value="BLR1149 PROTEIN"/>
    <property type="match status" value="1"/>
</dbReference>
<dbReference type="RefSeq" id="WP_013632533.1">
    <property type="nucleotide sequence ID" value="NC_015177.1"/>
</dbReference>
<dbReference type="HOGENOM" id="CLU_075478_1_0_10"/>
<dbReference type="eggNOG" id="COG1407">
    <property type="taxonomic scope" value="Bacteria"/>
</dbReference>
<reference evidence="3" key="2">
    <citation type="submission" date="2011-02" db="EMBL/GenBank/DDBJ databases">
        <title>The complete genome of Pedobacter saltans DSM 12145.</title>
        <authorList>
            <consortium name="US DOE Joint Genome Institute (JGI-PGF)"/>
            <person name="Lucas S."/>
            <person name="Copeland A."/>
            <person name="Lapidus A."/>
            <person name="Bruce D."/>
            <person name="Goodwin L."/>
            <person name="Pitluck S."/>
            <person name="Kyrpides N."/>
            <person name="Mavromatis K."/>
            <person name="Pagani I."/>
            <person name="Ivanova N."/>
            <person name="Ovchinnikova G."/>
            <person name="Lu M."/>
            <person name="Detter J.C."/>
            <person name="Han C."/>
            <person name="Land M."/>
            <person name="Hauser L."/>
            <person name="Markowitz V."/>
            <person name="Cheng J.-F."/>
            <person name="Hugenholtz P."/>
            <person name="Woyke T."/>
            <person name="Wu D."/>
            <person name="Tindall B."/>
            <person name="Pomrenke H.G."/>
            <person name="Brambilla E."/>
            <person name="Klenk H.-P."/>
            <person name="Eisen J.A."/>
        </authorList>
    </citation>
    <scope>NUCLEOTIDE SEQUENCE [LARGE SCALE GENOMIC DNA]</scope>
    <source>
        <strain evidence="3">ATCC 51119 / DSM 12145 / JCM 21818 / LMG 10337 / NBRC 100064 / NCIMB 13643</strain>
    </source>
</reference>
<dbReference type="InterPro" id="IPR024173">
    <property type="entry name" value="Pesterase_MJ0037-like"/>
</dbReference>